<dbReference type="InParanoid" id="E9GAM0"/>
<dbReference type="AlphaFoldDB" id="E9GAM0"/>
<dbReference type="HOGENOM" id="CLU_2707293_0_0_1"/>
<evidence type="ECO:0000256" key="1">
    <source>
        <dbReference type="SAM" id="MobiDB-lite"/>
    </source>
</evidence>
<feature type="compositionally biased region" description="Basic and acidic residues" evidence="1">
    <location>
        <begin position="1"/>
        <end position="30"/>
    </location>
</feature>
<keyword evidence="3" id="KW-1185">Reference proteome</keyword>
<reference evidence="2 3" key="1">
    <citation type="journal article" date="2011" name="Science">
        <title>The ecoresponsive genome of Daphnia pulex.</title>
        <authorList>
            <person name="Colbourne J.K."/>
            <person name="Pfrender M.E."/>
            <person name="Gilbert D."/>
            <person name="Thomas W.K."/>
            <person name="Tucker A."/>
            <person name="Oakley T.H."/>
            <person name="Tokishita S."/>
            <person name="Aerts A."/>
            <person name="Arnold G.J."/>
            <person name="Basu M.K."/>
            <person name="Bauer D.J."/>
            <person name="Caceres C.E."/>
            <person name="Carmel L."/>
            <person name="Casola C."/>
            <person name="Choi J.H."/>
            <person name="Detter J.C."/>
            <person name="Dong Q."/>
            <person name="Dusheyko S."/>
            <person name="Eads B.D."/>
            <person name="Frohlich T."/>
            <person name="Geiler-Samerotte K.A."/>
            <person name="Gerlach D."/>
            <person name="Hatcher P."/>
            <person name="Jogdeo S."/>
            <person name="Krijgsveld J."/>
            <person name="Kriventseva E.V."/>
            <person name="Kultz D."/>
            <person name="Laforsch C."/>
            <person name="Lindquist E."/>
            <person name="Lopez J."/>
            <person name="Manak J.R."/>
            <person name="Muller J."/>
            <person name="Pangilinan J."/>
            <person name="Patwardhan R.P."/>
            <person name="Pitluck S."/>
            <person name="Pritham E.J."/>
            <person name="Rechtsteiner A."/>
            <person name="Rho M."/>
            <person name="Rogozin I.B."/>
            <person name="Sakarya O."/>
            <person name="Salamov A."/>
            <person name="Schaack S."/>
            <person name="Shapiro H."/>
            <person name="Shiga Y."/>
            <person name="Skalitzky C."/>
            <person name="Smith Z."/>
            <person name="Souvorov A."/>
            <person name="Sung W."/>
            <person name="Tang Z."/>
            <person name="Tsuchiya D."/>
            <person name="Tu H."/>
            <person name="Vos H."/>
            <person name="Wang M."/>
            <person name="Wolf Y.I."/>
            <person name="Yamagata H."/>
            <person name="Yamada T."/>
            <person name="Ye Y."/>
            <person name="Shaw J.R."/>
            <person name="Andrews J."/>
            <person name="Crease T.J."/>
            <person name="Tang H."/>
            <person name="Lucas S.M."/>
            <person name="Robertson H.M."/>
            <person name="Bork P."/>
            <person name="Koonin E.V."/>
            <person name="Zdobnov E.M."/>
            <person name="Grigoriev I.V."/>
            <person name="Lynch M."/>
            <person name="Boore J.L."/>
        </authorList>
    </citation>
    <scope>NUCLEOTIDE SEQUENCE [LARGE SCALE GENOMIC DNA]</scope>
</reference>
<feature type="region of interest" description="Disordered" evidence="1">
    <location>
        <begin position="1"/>
        <end position="73"/>
    </location>
</feature>
<name>E9GAM0_DAPPU</name>
<evidence type="ECO:0000313" key="2">
    <source>
        <dbReference type="EMBL" id="EFX83273.1"/>
    </source>
</evidence>
<proteinExistence type="predicted"/>
<organism evidence="2 3">
    <name type="scientific">Daphnia pulex</name>
    <name type="common">Water flea</name>
    <dbReference type="NCBI Taxonomy" id="6669"/>
    <lineage>
        <taxon>Eukaryota</taxon>
        <taxon>Metazoa</taxon>
        <taxon>Ecdysozoa</taxon>
        <taxon>Arthropoda</taxon>
        <taxon>Crustacea</taxon>
        <taxon>Branchiopoda</taxon>
        <taxon>Diplostraca</taxon>
        <taxon>Cladocera</taxon>
        <taxon>Anomopoda</taxon>
        <taxon>Daphniidae</taxon>
        <taxon>Daphnia</taxon>
    </lineage>
</organism>
<accession>E9GAM0</accession>
<sequence>MQRITNERRQEEQQRRQTQEIKLTREELDRLPLNMNGAASGSGPNSVSGGSECFQRSIEGSPRIQPRINLASA</sequence>
<evidence type="ECO:0000313" key="3">
    <source>
        <dbReference type="Proteomes" id="UP000000305"/>
    </source>
</evidence>
<protein>
    <submittedName>
        <fullName evidence="2">Uncharacterized protein</fullName>
    </submittedName>
</protein>
<feature type="compositionally biased region" description="Low complexity" evidence="1">
    <location>
        <begin position="36"/>
        <end position="51"/>
    </location>
</feature>
<gene>
    <name evidence="2" type="ORF">DAPPUDRAFT_239998</name>
</gene>
<dbReference type="Proteomes" id="UP000000305">
    <property type="component" value="Unassembled WGS sequence"/>
</dbReference>
<dbReference type="EMBL" id="GL732537">
    <property type="protein sequence ID" value="EFX83273.1"/>
    <property type="molecule type" value="Genomic_DNA"/>
</dbReference>
<dbReference type="KEGG" id="dpx:DAPPUDRAFT_239998"/>